<sequence length="170" mass="19847">EQMSSQHVNPNDLLKIRGVIEIKSMHLSKNKVHAQIKGHISRLNGGVKLGGIIWPPNQISFSSMFRIMVIPSTWKLSREWHSVNAGQERKIVLPEPTEPRIQTRVEKLLHNFWKIKLAWSQESLNQAAYEMTFWYMSQVGKHVYEKKSLPKEWEYMTSEEAGYNAIKMML</sequence>
<dbReference type="AlphaFoldDB" id="X1FPY0"/>
<evidence type="ECO:0000313" key="1">
    <source>
        <dbReference type="EMBL" id="GAH31429.1"/>
    </source>
</evidence>
<organism evidence="1">
    <name type="scientific">marine sediment metagenome</name>
    <dbReference type="NCBI Taxonomy" id="412755"/>
    <lineage>
        <taxon>unclassified sequences</taxon>
        <taxon>metagenomes</taxon>
        <taxon>ecological metagenomes</taxon>
    </lineage>
</organism>
<proteinExistence type="predicted"/>
<protein>
    <submittedName>
        <fullName evidence="1">Uncharacterized protein</fullName>
    </submittedName>
</protein>
<reference evidence="1" key="1">
    <citation type="journal article" date="2014" name="Front. Microbiol.">
        <title>High frequency of phylogenetically diverse reductive dehalogenase-homologous genes in deep subseafloor sedimentary metagenomes.</title>
        <authorList>
            <person name="Kawai M."/>
            <person name="Futagami T."/>
            <person name="Toyoda A."/>
            <person name="Takaki Y."/>
            <person name="Nishi S."/>
            <person name="Hori S."/>
            <person name="Arai W."/>
            <person name="Tsubouchi T."/>
            <person name="Morono Y."/>
            <person name="Uchiyama I."/>
            <person name="Ito T."/>
            <person name="Fujiyama A."/>
            <person name="Inagaki F."/>
            <person name="Takami H."/>
        </authorList>
    </citation>
    <scope>NUCLEOTIDE SEQUENCE</scope>
    <source>
        <strain evidence="1">Expedition CK06-06</strain>
    </source>
</reference>
<accession>X1FPY0</accession>
<dbReference type="EMBL" id="BARU01014125">
    <property type="protein sequence ID" value="GAH31429.1"/>
    <property type="molecule type" value="Genomic_DNA"/>
</dbReference>
<name>X1FPY0_9ZZZZ</name>
<comment type="caution">
    <text evidence="1">The sequence shown here is derived from an EMBL/GenBank/DDBJ whole genome shotgun (WGS) entry which is preliminary data.</text>
</comment>
<gene>
    <name evidence="1" type="ORF">S03H2_25116</name>
</gene>
<feature type="non-terminal residue" evidence="1">
    <location>
        <position position="1"/>
    </location>
</feature>
<feature type="non-terminal residue" evidence="1">
    <location>
        <position position="170"/>
    </location>
</feature>